<sequence length="146" mass="15817">MWKTGCLILWAEAAQNGNVGQNEVQAADNGNAGQNDIAPAQTNAAPAQTDTAPVQKKAAPTQTYTAPAQIQVNRGRGRGRGLWNPAARMSSSQPVVSDISQGRANLPMTYSQQVPLQHHPLHLLNKPHLIEEDSNTVSKEEDKYRL</sequence>
<protein>
    <submittedName>
        <fullName evidence="2">Uncharacterized protein</fullName>
    </submittedName>
</protein>
<dbReference type="Proteomes" id="UP000250321">
    <property type="component" value="Unassembled WGS sequence"/>
</dbReference>
<evidence type="ECO:0000256" key="1">
    <source>
        <dbReference type="SAM" id="MobiDB-lite"/>
    </source>
</evidence>
<proteinExistence type="predicted"/>
<dbReference type="AlphaFoldDB" id="A0A314XXK2"/>
<feature type="compositionally biased region" description="Low complexity" evidence="1">
    <location>
        <begin position="38"/>
        <end position="66"/>
    </location>
</feature>
<organism evidence="2 3">
    <name type="scientific">Prunus yedoensis var. nudiflora</name>
    <dbReference type="NCBI Taxonomy" id="2094558"/>
    <lineage>
        <taxon>Eukaryota</taxon>
        <taxon>Viridiplantae</taxon>
        <taxon>Streptophyta</taxon>
        <taxon>Embryophyta</taxon>
        <taxon>Tracheophyta</taxon>
        <taxon>Spermatophyta</taxon>
        <taxon>Magnoliopsida</taxon>
        <taxon>eudicotyledons</taxon>
        <taxon>Gunneridae</taxon>
        <taxon>Pentapetalae</taxon>
        <taxon>rosids</taxon>
        <taxon>fabids</taxon>
        <taxon>Rosales</taxon>
        <taxon>Rosaceae</taxon>
        <taxon>Amygdaloideae</taxon>
        <taxon>Amygdaleae</taxon>
        <taxon>Prunus</taxon>
    </lineage>
</organism>
<feature type="region of interest" description="Disordered" evidence="1">
    <location>
        <begin position="23"/>
        <end position="66"/>
    </location>
</feature>
<reference evidence="2 3" key="1">
    <citation type="submission" date="2018-02" db="EMBL/GenBank/DDBJ databases">
        <title>Draft genome of wild Prunus yedoensis var. nudiflora.</title>
        <authorList>
            <person name="Baek S."/>
            <person name="Kim J.-H."/>
            <person name="Choi K."/>
            <person name="Kim G.-B."/>
            <person name="Cho A."/>
            <person name="Jang H."/>
            <person name="Shin C.-H."/>
            <person name="Yu H.-J."/>
            <person name="Mun J.-H."/>
        </authorList>
    </citation>
    <scope>NUCLEOTIDE SEQUENCE [LARGE SCALE GENOMIC DNA]</scope>
    <source>
        <strain evidence="3">cv. Jeju island</strain>
        <tissue evidence="2">Leaf</tissue>
    </source>
</reference>
<evidence type="ECO:0000313" key="3">
    <source>
        <dbReference type="Proteomes" id="UP000250321"/>
    </source>
</evidence>
<gene>
    <name evidence="2" type="ORF">Pyn_08744</name>
</gene>
<accession>A0A314XXK2</accession>
<comment type="caution">
    <text evidence="2">The sequence shown here is derived from an EMBL/GenBank/DDBJ whole genome shotgun (WGS) entry which is preliminary data.</text>
</comment>
<keyword evidence="3" id="KW-1185">Reference proteome</keyword>
<dbReference type="EMBL" id="PJQY01002112">
    <property type="protein sequence ID" value="PQP96350.1"/>
    <property type="molecule type" value="Genomic_DNA"/>
</dbReference>
<name>A0A314XXK2_PRUYE</name>
<evidence type="ECO:0000313" key="2">
    <source>
        <dbReference type="EMBL" id="PQP96350.1"/>
    </source>
</evidence>